<gene>
    <name evidence="2" type="ORF">VitviT2T_009888</name>
</gene>
<accession>A0ABY9C6Y6</accession>
<dbReference type="EMBL" id="CP126654">
    <property type="protein sequence ID" value="WJZ90764.1"/>
    <property type="molecule type" value="Genomic_DNA"/>
</dbReference>
<proteinExistence type="predicted"/>
<dbReference type="Proteomes" id="UP001227230">
    <property type="component" value="Chromosome 7"/>
</dbReference>
<feature type="compositionally biased region" description="Pro residues" evidence="1">
    <location>
        <begin position="77"/>
        <end position="103"/>
    </location>
</feature>
<name>A0ABY9C6Y6_VITVI</name>
<evidence type="ECO:0000313" key="2">
    <source>
        <dbReference type="EMBL" id="WJZ90764.1"/>
    </source>
</evidence>
<organism evidence="2 3">
    <name type="scientific">Vitis vinifera</name>
    <name type="common">Grape</name>
    <dbReference type="NCBI Taxonomy" id="29760"/>
    <lineage>
        <taxon>Eukaryota</taxon>
        <taxon>Viridiplantae</taxon>
        <taxon>Streptophyta</taxon>
        <taxon>Embryophyta</taxon>
        <taxon>Tracheophyta</taxon>
        <taxon>Spermatophyta</taxon>
        <taxon>Magnoliopsida</taxon>
        <taxon>eudicotyledons</taxon>
        <taxon>Gunneridae</taxon>
        <taxon>Pentapetalae</taxon>
        <taxon>rosids</taxon>
        <taxon>Vitales</taxon>
        <taxon>Vitaceae</taxon>
        <taxon>Viteae</taxon>
        <taxon>Vitis</taxon>
    </lineage>
</organism>
<keyword evidence="3" id="KW-1185">Reference proteome</keyword>
<protein>
    <submittedName>
        <fullName evidence="2">Uncharacterized protein</fullName>
    </submittedName>
</protein>
<sequence length="202" mass="21503">MGSTPKAQGITAFEKRPPPHINLMPLFPRPVTAVVLSPSQPPPHIRTPNHFLNPPDPKPLREPGVGGAGGRRILHSIPPPAELSPTPPSFAAPHHNLPPPSYRPDPTRNPIFPSPRASLNHRPSPLHTHHHPPPYVFGGSESGPLHPVGLSFGLPTRCASHFITPTISLQFLSLLIITPSAPRPLFGPAGPGQLSFSALNAA</sequence>
<evidence type="ECO:0000313" key="3">
    <source>
        <dbReference type="Proteomes" id="UP001227230"/>
    </source>
</evidence>
<feature type="region of interest" description="Disordered" evidence="1">
    <location>
        <begin position="40"/>
        <end position="131"/>
    </location>
</feature>
<evidence type="ECO:0000256" key="1">
    <source>
        <dbReference type="SAM" id="MobiDB-lite"/>
    </source>
</evidence>
<reference evidence="2 3" key="1">
    <citation type="journal article" date="2023" name="Hortic Res">
        <title>The complete reference genome for grapevine (Vitis vinifera L.) genetics and breeding.</title>
        <authorList>
            <person name="Shi X."/>
            <person name="Cao S."/>
            <person name="Wang X."/>
            <person name="Huang S."/>
            <person name="Wang Y."/>
            <person name="Liu Z."/>
            <person name="Liu W."/>
            <person name="Leng X."/>
            <person name="Peng Y."/>
            <person name="Wang N."/>
            <person name="Wang Y."/>
            <person name="Ma Z."/>
            <person name="Xu X."/>
            <person name="Zhang F."/>
            <person name="Xue H."/>
            <person name="Zhong H."/>
            <person name="Wang Y."/>
            <person name="Zhang K."/>
            <person name="Velt A."/>
            <person name="Avia K."/>
            <person name="Holtgrawe D."/>
            <person name="Grimplet J."/>
            <person name="Matus J.T."/>
            <person name="Ware D."/>
            <person name="Wu X."/>
            <person name="Wang H."/>
            <person name="Liu C."/>
            <person name="Fang Y."/>
            <person name="Rustenholz C."/>
            <person name="Cheng Z."/>
            <person name="Xiao H."/>
            <person name="Zhou Y."/>
        </authorList>
    </citation>
    <scope>NUCLEOTIDE SEQUENCE [LARGE SCALE GENOMIC DNA]</scope>
    <source>
        <strain evidence="3">cv. Pinot noir / PN40024</strain>
        <tissue evidence="2">Leaf</tissue>
    </source>
</reference>